<dbReference type="InterPro" id="IPR027831">
    <property type="entry name" value="DUF4485"/>
</dbReference>
<proteinExistence type="predicted"/>
<organism evidence="2 3">
    <name type="scientific">Acyrthosiphon pisum</name>
    <name type="common">Pea aphid</name>
    <dbReference type="NCBI Taxonomy" id="7029"/>
    <lineage>
        <taxon>Eukaryota</taxon>
        <taxon>Metazoa</taxon>
        <taxon>Ecdysozoa</taxon>
        <taxon>Arthropoda</taxon>
        <taxon>Hexapoda</taxon>
        <taxon>Insecta</taxon>
        <taxon>Pterygota</taxon>
        <taxon>Neoptera</taxon>
        <taxon>Paraneoptera</taxon>
        <taxon>Hemiptera</taxon>
        <taxon>Sternorrhyncha</taxon>
        <taxon>Aphidomorpha</taxon>
        <taxon>Aphidoidea</taxon>
        <taxon>Aphididae</taxon>
        <taxon>Macrosiphini</taxon>
        <taxon>Acyrthosiphon</taxon>
    </lineage>
</organism>
<dbReference type="RefSeq" id="XP_003243744.1">
    <property type="nucleotide sequence ID" value="XM_003243696.3"/>
</dbReference>
<keyword evidence="3" id="KW-1185">Reference proteome</keyword>
<reference evidence="2" key="2">
    <citation type="submission" date="2022-06" db="UniProtKB">
        <authorList>
            <consortium name="EnsemblMetazoa"/>
        </authorList>
    </citation>
    <scope>IDENTIFICATION</scope>
</reference>
<accession>A0A8R1W9B4</accession>
<protein>
    <recommendedName>
        <fullName evidence="1">DUF4485 domain-containing protein</fullName>
    </recommendedName>
</protein>
<dbReference type="Pfam" id="PF14846">
    <property type="entry name" value="DUF4485"/>
    <property type="match status" value="1"/>
</dbReference>
<dbReference type="OrthoDB" id="6572380at2759"/>
<dbReference type="AlphaFoldDB" id="A0A8R1W9B4"/>
<reference evidence="3" key="1">
    <citation type="submission" date="2010-06" db="EMBL/GenBank/DDBJ databases">
        <authorList>
            <person name="Jiang H."/>
            <person name="Abraham K."/>
            <person name="Ali S."/>
            <person name="Alsbrooks S.L."/>
            <person name="Anim B.N."/>
            <person name="Anosike U.S."/>
            <person name="Attaway T."/>
            <person name="Bandaranaike D.P."/>
            <person name="Battles P.K."/>
            <person name="Bell S.N."/>
            <person name="Bell A.V."/>
            <person name="Beltran B."/>
            <person name="Bickham C."/>
            <person name="Bustamante Y."/>
            <person name="Caleb T."/>
            <person name="Canada A."/>
            <person name="Cardenas V."/>
            <person name="Carter K."/>
            <person name="Chacko J."/>
            <person name="Chandrabose M.N."/>
            <person name="Chavez D."/>
            <person name="Chavez A."/>
            <person name="Chen L."/>
            <person name="Chu H.-S."/>
            <person name="Claassen K.J."/>
            <person name="Cockrell R."/>
            <person name="Collins M."/>
            <person name="Cooper J.A."/>
            <person name="Cree A."/>
            <person name="Curry S.M."/>
            <person name="Da Y."/>
            <person name="Dao M.D."/>
            <person name="Das B."/>
            <person name="Davila M.-L."/>
            <person name="Davy-Carroll L."/>
            <person name="Denson S."/>
            <person name="Dinh H."/>
            <person name="Ebong V.E."/>
            <person name="Edwards J.R."/>
            <person name="Egan A."/>
            <person name="El-Daye J."/>
            <person name="Escobedo L."/>
            <person name="Fernandez S."/>
            <person name="Fernando P.R."/>
            <person name="Flagg N."/>
            <person name="Forbes L.D."/>
            <person name="Fowler R.G."/>
            <person name="Fu Q."/>
            <person name="Gabisi R.A."/>
            <person name="Ganer J."/>
            <person name="Garbino Pronczuk A."/>
            <person name="Garcia R.M."/>
            <person name="Garner T."/>
            <person name="Garrett T.E."/>
            <person name="Gonzalez D.A."/>
            <person name="Hamid H."/>
            <person name="Hawkins E.S."/>
            <person name="Hirani K."/>
            <person name="Hogues M.E."/>
            <person name="Hollins B."/>
            <person name="Hsiao C.-H."/>
            <person name="Jabil R."/>
            <person name="James M.L."/>
            <person name="Jhangiani S.N."/>
            <person name="Johnson B."/>
            <person name="Johnson Q."/>
            <person name="Joshi V."/>
            <person name="Kalu J.B."/>
            <person name="Kam C."/>
            <person name="Kashfia A."/>
            <person name="Keebler J."/>
            <person name="Kisamo H."/>
            <person name="Kovar C.L."/>
            <person name="Lago L.A."/>
            <person name="Lai C.-Y."/>
            <person name="Laidlaw J."/>
            <person name="Lara F."/>
            <person name="Le T.-K."/>
            <person name="Lee S.L."/>
            <person name="Legall F.H."/>
            <person name="Lemon S.J."/>
            <person name="Lewis L.R."/>
            <person name="Li B."/>
            <person name="Liu Y."/>
            <person name="Liu Y.-S."/>
            <person name="Lopez J."/>
            <person name="Lozado R.J."/>
            <person name="Lu J."/>
            <person name="Madu R.C."/>
            <person name="Maheshwari M."/>
            <person name="Maheshwari R."/>
            <person name="Malloy K."/>
            <person name="Martinez E."/>
            <person name="Mathew T."/>
            <person name="Mercado I.C."/>
            <person name="Mercado C."/>
            <person name="Meyer B."/>
            <person name="Montgomery K."/>
            <person name="Morgan M.B."/>
            <person name="Munidasa M."/>
            <person name="Nazareth L.V."/>
            <person name="Nelson J."/>
            <person name="Ng B.M."/>
            <person name="Nguyen N.B."/>
            <person name="Nguyen P.Q."/>
            <person name="Nguyen T."/>
            <person name="Obregon M."/>
            <person name="Okwuonu G.O."/>
            <person name="Onwere C.G."/>
            <person name="Orozco G."/>
            <person name="Parra A."/>
            <person name="Patel S."/>
            <person name="Patil S."/>
            <person name="Perez A."/>
            <person name="Perez Y."/>
            <person name="Pham C."/>
            <person name="Primus E.L."/>
            <person name="Pu L.-L."/>
            <person name="Puazo M."/>
            <person name="Qin X."/>
            <person name="Quiroz J.B."/>
            <person name="Reese J."/>
            <person name="Richards S."/>
            <person name="Rives C.M."/>
            <person name="Robberts R."/>
            <person name="Ruiz S.J."/>
            <person name="Ruiz M.J."/>
            <person name="Santibanez J."/>
            <person name="Schneider B.W."/>
            <person name="Sisson I."/>
            <person name="Smith M."/>
            <person name="Sodergren E."/>
            <person name="Song X.-Z."/>
            <person name="Song B.B."/>
            <person name="Summersgill H."/>
            <person name="Thelus R."/>
            <person name="Thornton R.D."/>
            <person name="Trejos Z.Y."/>
            <person name="Usmani K."/>
            <person name="Vattathil S."/>
            <person name="Villasana D."/>
            <person name="Walker D.L."/>
            <person name="Wang S."/>
            <person name="Wang K."/>
            <person name="White C.S."/>
            <person name="Williams A.C."/>
            <person name="Williamson J."/>
            <person name="Wilson K."/>
            <person name="Woghiren I.O."/>
            <person name="Woodworth J.R."/>
            <person name="Worley K.C."/>
            <person name="Wright R.A."/>
            <person name="Wu W."/>
            <person name="Young L."/>
            <person name="Zhang L."/>
            <person name="Zhang J."/>
            <person name="Zhu Y."/>
            <person name="Muzny D.M."/>
            <person name="Weinstock G."/>
            <person name="Gibbs R.A."/>
        </authorList>
    </citation>
    <scope>NUCLEOTIDE SEQUENCE [LARGE SCALE GENOMIC DNA]</scope>
    <source>
        <strain evidence="3">LSR1</strain>
    </source>
</reference>
<dbReference type="OMA" id="YAQYLRI"/>
<name>A0A8R1W9B4_ACYPI</name>
<dbReference type="KEGG" id="api:100575629"/>
<dbReference type="GeneID" id="100575629"/>
<evidence type="ECO:0000313" key="2">
    <source>
        <dbReference type="EnsemblMetazoa" id="XP_003243744.1"/>
    </source>
</evidence>
<sequence>MSLKYNEEFKYALRDIANNSFKLENQFDRVRCTEWVHKLVMLSDDSLENIKIRNDYAQYLRIMLRAGVLHGIFSNSPPATLMPFPEAMGKLVASKVTSLPPMGPINVYMKHWSPDGRAYVAIKPIPGKGVLTYLSVTPISDGQHNN</sequence>
<dbReference type="Proteomes" id="UP000007819">
    <property type="component" value="Chromosome A1"/>
</dbReference>
<dbReference type="EnsemblMetazoa" id="XM_003243696.4">
    <property type="protein sequence ID" value="XP_003243744.1"/>
    <property type="gene ID" value="LOC100575629"/>
</dbReference>
<feature type="domain" description="DUF4485" evidence="1">
    <location>
        <begin position="6"/>
        <end position="86"/>
    </location>
</feature>
<evidence type="ECO:0000313" key="3">
    <source>
        <dbReference type="Proteomes" id="UP000007819"/>
    </source>
</evidence>
<evidence type="ECO:0000259" key="1">
    <source>
        <dbReference type="Pfam" id="PF14846"/>
    </source>
</evidence>